<organism evidence="2 3">
    <name type="scientific">Parvicella tangerina</name>
    <dbReference type="NCBI Taxonomy" id="2829795"/>
    <lineage>
        <taxon>Bacteria</taxon>
        <taxon>Pseudomonadati</taxon>
        <taxon>Bacteroidota</taxon>
        <taxon>Flavobacteriia</taxon>
        <taxon>Flavobacteriales</taxon>
        <taxon>Parvicellaceae</taxon>
        <taxon>Parvicella</taxon>
    </lineage>
</organism>
<dbReference type="GO" id="GO:0043335">
    <property type="term" value="P:protein unfolding"/>
    <property type="evidence" value="ECO:0007669"/>
    <property type="project" value="TreeGrafter"/>
</dbReference>
<accession>A0A916JPP7</accession>
<dbReference type="EMBL" id="OU015584">
    <property type="protein sequence ID" value="CAG5086120.1"/>
    <property type="molecule type" value="Genomic_DNA"/>
</dbReference>
<keyword evidence="2" id="KW-0413">Isomerase</keyword>
<evidence type="ECO:0000259" key="1">
    <source>
        <dbReference type="Pfam" id="PF05697"/>
    </source>
</evidence>
<dbReference type="NCBIfam" id="TIGR00115">
    <property type="entry name" value="tig"/>
    <property type="match status" value="1"/>
</dbReference>
<dbReference type="GO" id="GO:0043022">
    <property type="term" value="F:ribosome binding"/>
    <property type="evidence" value="ECO:0007669"/>
    <property type="project" value="TreeGrafter"/>
</dbReference>
<dbReference type="AlphaFoldDB" id="A0A916JPP7"/>
<keyword evidence="3" id="KW-1185">Reference proteome</keyword>
<reference evidence="2" key="1">
    <citation type="submission" date="2021-04" db="EMBL/GenBank/DDBJ databases">
        <authorList>
            <person name="Rodrigo-Torres L."/>
            <person name="Arahal R. D."/>
            <person name="Lucena T."/>
        </authorList>
    </citation>
    <scope>NUCLEOTIDE SEQUENCE</scope>
    <source>
        <strain evidence="2">AS29M-1</strain>
    </source>
</reference>
<dbReference type="InterPro" id="IPR027304">
    <property type="entry name" value="Trigger_fact/SurA_dom_sf"/>
</dbReference>
<dbReference type="InterPro" id="IPR037041">
    <property type="entry name" value="Trigger_fac_C_sf"/>
</dbReference>
<dbReference type="PANTHER" id="PTHR30560">
    <property type="entry name" value="TRIGGER FACTOR CHAPERONE AND PEPTIDYL-PROLYL CIS/TRANS ISOMERASE"/>
    <property type="match status" value="1"/>
</dbReference>
<dbReference type="KEGG" id="ptan:CRYO30217_03015"/>
<dbReference type="SUPFAM" id="SSF102735">
    <property type="entry name" value="Trigger factor ribosome-binding domain"/>
    <property type="match status" value="1"/>
</dbReference>
<dbReference type="Gene3D" id="1.10.3120.10">
    <property type="entry name" value="Trigger factor, C-terminal domain"/>
    <property type="match status" value="1"/>
</dbReference>
<protein>
    <submittedName>
        <fullName evidence="2">Trigger factor</fullName>
        <ecNumber evidence="2">5.2.1.8</ecNumber>
    </submittedName>
</protein>
<dbReference type="GO" id="GO:0044183">
    <property type="term" value="F:protein folding chaperone"/>
    <property type="evidence" value="ECO:0007669"/>
    <property type="project" value="TreeGrafter"/>
</dbReference>
<dbReference type="Proteomes" id="UP000683507">
    <property type="component" value="Chromosome"/>
</dbReference>
<dbReference type="SUPFAM" id="SSF109998">
    <property type="entry name" value="Triger factor/SurA peptide-binding domain-like"/>
    <property type="match status" value="1"/>
</dbReference>
<dbReference type="GO" id="GO:0015031">
    <property type="term" value="P:protein transport"/>
    <property type="evidence" value="ECO:0007669"/>
    <property type="project" value="InterPro"/>
</dbReference>
<dbReference type="GO" id="GO:0003755">
    <property type="term" value="F:peptidyl-prolyl cis-trans isomerase activity"/>
    <property type="evidence" value="ECO:0007669"/>
    <property type="project" value="UniProtKB-EC"/>
</dbReference>
<feature type="domain" description="Trigger factor ribosome-binding bacterial" evidence="1">
    <location>
        <begin position="1"/>
        <end position="148"/>
    </location>
</feature>
<dbReference type="InterPro" id="IPR005215">
    <property type="entry name" value="Trig_fac"/>
</dbReference>
<proteinExistence type="predicted"/>
<dbReference type="EC" id="5.2.1.8" evidence="2"/>
<sequence length="451" mass="51890">MDVLENKIDDLNAVLTVKIAKEDYMENYEGSLKKYRKQIQMPGFRPGHVPTAVVKKKYGPSILAEEIDKLLNEAIQNHIKDNELNILGNPLPKTDDKQDIDWKNPADMEFSFEIGLAPQFELKLDGKTKYPFNKVKVDDSLVDKQIEDFARRYGKMVPVDKSEEKDMIWATFTELDENDKPMEGGFEHNSTVAIEFLEDDKMKKKLTGVKAGDTLILDPKAISRGDADMGAMLGISKEEASTYGKNVELKVTEIKRMEPAEVNQELIDKVYGEGNVEGVDAMREKIAGELSQMFAQDSDRLFKRDFADITLEKLKLDLPHDFLKKWILSSSKEDISMEDVEKEYEQYANSLKWQLVENRIIKDNDIKVDFEEVLNHTKNLLANQYAQYGMMVPVDEELTANARKVLENREEAQKLFEQLYDLKVIAFLKDTVKIQEKELSYDDFVKEAQKN</sequence>
<dbReference type="InterPro" id="IPR008881">
    <property type="entry name" value="Trigger_fac_ribosome-bd_bac"/>
</dbReference>
<dbReference type="Pfam" id="PF05697">
    <property type="entry name" value="Trigger_N"/>
    <property type="match status" value="1"/>
</dbReference>
<dbReference type="PIRSF" id="PIRSF003095">
    <property type="entry name" value="Trigger_factor"/>
    <property type="match status" value="1"/>
</dbReference>
<dbReference type="GO" id="GO:0051083">
    <property type="term" value="P:'de novo' cotranslational protein folding"/>
    <property type="evidence" value="ECO:0007669"/>
    <property type="project" value="TreeGrafter"/>
</dbReference>
<dbReference type="InterPro" id="IPR036611">
    <property type="entry name" value="Trigger_fac_ribosome-bd_sf"/>
</dbReference>
<evidence type="ECO:0000313" key="3">
    <source>
        <dbReference type="Proteomes" id="UP000683507"/>
    </source>
</evidence>
<dbReference type="RefSeq" id="WP_258543207.1">
    <property type="nucleotide sequence ID" value="NZ_OU015584.1"/>
</dbReference>
<name>A0A916JPP7_9FLAO</name>
<dbReference type="Gene3D" id="3.30.70.1050">
    <property type="entry name" value="Trigger factor ribosome-binding domain"/>
    <property type="match status" value="1"/>
</dbReference>
<gene>
    <name evidence="2" type="primary">tig</name>
    <name evidence="2" type="ORF">CRYO30217_03015</name>
</gene>
<dbReference type="PANTHER" id="PTHR30560:SF3">
    <property type="entry name" value="TRIGGER FACTOR-LIKE PROTEIN TIG, CHLOROPLASTIC"/>
    <property type="match status" value="1"/>
</dbReference>
<evidence type="ECO:0000313" key="2">
    <source>
        <dbReference type="EMBL" id="CAG5086120.1"/>
    </source>
</evidence>